<dbReference type="STRING" id="46223.SAMN05421852_109129"/>
<dbReference type="PROSITE" id="PS51819">
    <property type="entry name" value="VOC"/>
    <property type="match status" value="2"/>
</dbReference>
<evidence type="ECO:0000256" key="10">
    <source>
        <dbReference type="ARBA" id="ARBA00023002"/>
    </source>
</evidence>
<dbReference type="InterPro" id="IPR004360">
    <property type="entry name" value="Glyas_Fos-R_dOase_dom"/>
</dbReference>
<dbReference type="InterPro" id="IPR017624">
    <property type="entry name" value="Catechol_2-3_dOase"/>
</dbReference>
<keyword evidence="17" id="KW-1185">Reference proteome</keyword>
<dbReference type="NCBIfam" id="TIGR03211">
    <property type="entry name" value="catechol_2_3"/>
    <property type="match status" value="1"/>
</dbReference>
<organism evidence="16 17">
    <name type="scientific">Thermoflavimicrobium dichotomicum</name>
    <dbReference type="NCBI Taxonomy" id="46223"/>
    <lineage>
        <taxon>Bacteria</taxon>
        <taxon>Bacillati</taxon>
        <taxon>Bacillota</taxon>
        <taxon>Bacilli</taxon>
        <taxon>Bacillales</taxon>
        <taxon>Thermoactinomycetaceae</taxon>
        <taxon>Thermoflavimicrobium</taxon>
    </lineage>
</organism>
<evidence type="ECO:0000256" key="6">
    <source>
        <dbReference type="ARBA" id="ARBA00022723"/>
    </source>
</evidence>
<dbReference type="CDD" id="cd09014">
    <property type="entry name" value="BphC-JF8_C_like"/>
    <property type="match status" value="1"/>
</dbReference>
<dbReference type="RefSeq" id="WP_093230252.1">
    <property type="nucleotide sequence ID" value="NZ_FORR01000009.1"/>
</dbReference>
<evidence type="ECO:0000256" key="4">
    <source>
        <dbReference type="ARBA" id="ARBA00013117"/>
    </source>
</evidence>
<evidence type="ECO:0000259" key="15">
    <source>
        <dbReference type="PROSITE" id="PS51819"/>
    </source>
</evidence>
<dbReference type="GO" id="GO:0008198">
    <property type="term" value="F:ferrous iron binding"/>
    <property type="evidence" value="ECO:0007669"/>
    <property type="project" value="InterPro"/>
</dbReference>
<evidence type="ECO:0000313" key="17">
    <source>
        <dbReference type="Proteomes" id="UP000199545"/>
    </source>
</evidence>
<dbReference type="EMBL" id="FORR01000009">
    <property type="protein sequence ID" value="SFJ43926.1"/>
    <property type="molecule type" value="Genomic_DNA"/>
</dbReference>
<proteinExistence type="inferred from homology"/>
<keyword evidence="9 14" id="KW-0223">Dioxygenase</keyword>
<keyword evidence="11 14" id="KW-0408">Iron</keyword>
<dbReference type="PANTHER" id="PTHR21366">
    <property type="entry name" value="GLYOXALASE FAMILY PROTEIN"/>
    <property type="match status" value="1"/>
</dbReference>
<keyword evidence="7" id="KW-0677">Repeat</keyword>
<evidence type="ECO:0000313" key="16">
    <source>
        <dbReference type="EMBL" id="SFJ43926.1"/>
    </source>
</evidence>
<gene>
    <name evidence="16" type="ORF">SAMN05421852_109129</name>
</gene>
<dbReference type="InterPro" id="IPR037523">
    <property type="entry name" value="VOC_core"/>
</dbReference>
<dbReference type="InterPro" id="IPR000486">
    <property type="entry name" value="Xdiol_ring_cleave_dOase_1/2"/>
</dbReference>
<keyword evidence="8 14" id="KW-0058">Aromatic hydrocarbons catabolism</keyword>
<evidence type="ECO:0000256" key="11">
    <source>
        <dbReference type="ARBA" id="ARBA00023004"/>
    </source>
</evidence>
<name>A0A1I3RFG5_9BACL</name>
<dbReference type="InterPro" id="IPR050383">
    <property type="entry name" value="GlyoxalaseI/FosfomycinResist"/>
</dbReference>
<evidence type="ECO:0000256" key="8">
    <source>
        <dbReference type="ARBA" id="ARBA00022797"/>
    </source>
</evidence>
<keyword evidence="10 14" id="KW-0560">Oxidoreductase</keyword>
<dbReference type="Gene3D" id="3.10.180.10">
    <property type="entry name" value="2,3-Dihydroxybiphenyl 1,2-Dioxygenase, domain 1"/>
    <property type="match status" value="2"/>
</dbReference>
<evidence type="ECO:0000256" key="12">
    <source>
        <dbReference type="ARBA" id="ARBA00030369"/>
    </source>
</evidence>
<evidence type="ECO:0000256" key="1">
    <source>
        <dbReference type="ARBA" id="ARBA00000163"/>
    </source>
</evidence>
<feature type="domain" description="VOC" evidence="15">
    <location>
        <begin position="11"/>
        <end position="123"/>
    </location>
</feature>
<keyword evidence="6" id="KW-0479">Metal-binding</keyword>
<dbReference type="InterPro" id="IPR029068">
    <property type="entry name" value="Glyas_Bleomycin-R_OHBP_Dase"/>
</dbReference>
<comment type="catalytic activity">
    <reaction evidence="1">
        <text>catechol + O2 = (2Z,4E)-2-hydroxy-6-oxohexa-2,4-dienoate + H(+)</text>
        <dbReference type="Rhea" id="RHEA:17337"/>
        <dbReference type="ChEBI" id="CHEBI:15378"/>
        <dbReference type="ChEBI" id="CHEBI:15379"/>
        <dbReference type="ChEBI" id="CHEBI:18135"/>
        <dbReference type="ChEBI" id="CHEBI:71198"/>
        <dbReference type="EC" id="1.13.11.2"/>
    </reaction>
</comment>
<dbReference type="Proteomes" id="UP000199545">
    <property type="component" value="Unassembled WGS sequence"/>
</dbReference>
<accession>A0A1I3RFG5</accession>
<feature type="domain" description="VOC" evidence="15">
    <location>
        <begin position="153"/>
        <end position="274"/>
    </location>
</feature>
<evidence type="ECO:0000256" key="13">
    <source>
        <dbReference type="ARBA" id="ARBA00031146"/>
    </source>
</evidence>
<dbReference type="SUPFAM" id="SSF54593">
    <property type="entry name" value="Glyoxalase/Bleomycin resistance protein/Dihydroxybiphenyl dioxygenase"/>
    <property type="match status" value="1"/>
</dbReference>
<evidence type="ECO:0000256" key="3">
    <source>
        <dbReference type="ARBA" id="ARBA00008784"/>
    </source>
</evidence>
<evidence type="ECO:0000256" key="9">
    <source>
        <dbReference type="ARBA" id="ARBA00022964"/>
    </source>
</evidence>
<comment type="similarity">
    <text evidence="3 14">Belongs to the extradiol ring-cleavage dioxygenase family.</text>
</comment>
<evidence type="ECO:0000256" key="7">
    <source>
        <dbReference type="ARBA" id="ARBA00022737"/>
    </source>
</evidence>
<dbReference type="PANTHER" id="PTHR21366:SF19">
    <property type="entry name" value="METAPYROCATECHASE"/>
    <property type="match status" value="1"/>
</dbReference>
<evidence type="ECO:0000256" key="5">
    <source>
        <dbReference type="ARBA" id="ARBA00022190"/>
    </source>
</evidence>
<protein>
    <recommendedName>
        <fullName evidence="5">Metapyrocatechase</fullName>
        <ecNumber evidence="4">1.13.11.2</ecNumber>
    </recommendedName>
    <alternativeName>
        <fullName evidence="13">CatO2ase</fullName>
    </alternativeName>
    <alternativeName>
        <fullName evidence="12">Catechol 2,3-dioxygenase</fullName>
    </alternativeName>
</protein>
<evidence type="ECO:0000256" key="14">
    <source>
        <dbReference type="RuleBase" id="RU000683"/>
    </source>
</evidence>
<dbReference type="PROSITE" id="PS00082">
    <property type="entry name" value="EXTRADIOL_DIOXYGENAS"/>
    <property type="match status" value="1"/>
</dbReference>
<evidence type="ECO:0000256" key="2">
    <source>
        <dbReference type="ARBA" id="ARBA00001954"/>
    </source>
</evidence>
<dbReference type="CDD" id="cd09013">
    <property type="entry name" value="BphC-JF8_N_like"/>
    <property type="match status" value="1"/>
</dbReference>
<sequence length="325" mass="37214">MTKEPIFDVAQLAHVEIYTPKPDETLWFFKDLLGMIETGREGQSVYLKAYEDTYHHTLKVTERKEPGLGHVAWRTSSPQALERRVKALEESGLGQGWSEGETGQGAAYRFKTPDGHPMEILWEVERYQVPDDQKTALLNRNQKRPLQGVPVRRLDHVNLMCDEVTRNKEFMAENLGFKLREHIILNDGTEAGAWMSVSPLVHEVAFMRDQLQGGGRLHHIAYWYGYPQHLMDIADIFAENGIEIEAGPGKHGISQAYFMYVFEPGGNRVELFGDAGYLIFDPDWEPVTWREDNLAQGIIWYGSPLPAEYFMYGTPDVRKQKEVAK</sequence>
<comment type="cofactor">
    <cofactor evidence="2 14">
        <name>Fe(2+)</name>
        <dbReference type="ChEBI" id="CHEBI:29033"/>
    </cofactor>
</comment>
<dbReference type="AlphaFoldDB" id="A0A1I3RFG5"/>
<dbReference type="Pfam" id="PF00903">
    <property type="entry name" value="Glyoxalase"/>
    <property type="match status" value="2"/>
</dbReference>
<dbReference type="OrthoDB" id="317332at2"/>
<reference evidence="16 17" key="1">
    <citation type="submission" date="2016-10" db="EMBL/GenBank/DDBJ databases">
        <authorList>
            <person name="de Groot N.N."/>
        </authorList>
    </citation>
    <scope>NUCLEOTIDE SEQUENCE [LARGE SCALE GENOMIC DNA]</scope>
    <source>
        <strain evidence="16 17">DSM 44778</strain>
    </source>
</reference>
<dbReference type="EC" id="1.13.11.2" evidence="4"/>
<dbReference type="GO" id="GO:0018577">
    <property type="term" value="F:catechol 2,3-dioxygenase activity"/>
    <property type="evidence" value="ECO:0007669"/>
    <property type="project" value="UniProtKB-EC"/>
</dbReference>